<accession>A0A238D6B5</accession>
<organism evidence="2 3">
    <name type="scientific">Thiomonas delicata</name>
    <name type="common">Thiomonas cuprina</name>
    <dbReference type="NCBI Taxonomy" id="364030"/>
    <lineage>
        <taxon>Bacteria</taxon>
        <taxon>Pseudomonadati</taxon>
        <taxon>Pseudomonadota</taxon>
        <taxon>Betaproteobacteria</taxon>
        <taxon>Burkholderiales</taxon>
        <taxon>Thiomonas</taxon>
    </lineage>
</organism>
<name>A0A238D6B5_THIDL</name>
<sequence length="98" mass="10993">MNALAWIGETRIAQAIQDGAFDHLPGAGRPLDVQPRDALLDAQSRLALDLLERAGKLRGTSAERQRERMQLRLLWAAALTRRTEASGRRRVPRQDVQP</sequence>
<dbReference type="RefSeq" id="WP_094161009.1">
    <property type="nucleotide sequence ID" value="NZ_LT592171.1"/>
</dbReference>
<evidence type="ECO:0000313" key="2">
    <source>
        <dbReference type="EMBL" id="SBP88710.1"/>
    </source>
</evidence>
<dbReference type="OrthoDB" id="9798476at2"/>
<dbReference type="InterPro" id="IPR018961">
    <property type="entry name" value="DnaJ_homolog_subfam-C_membr-28"/>
</dbReference>
<evidence type="ECO:0000313" key="3">
    <source>
        <dbReference type="Proteomes" id="UP000214566"/>
    </source>
</evidence>
<gene>
    <name evidence="2" type="ORF">THIARS_70330</name>
</gene>
<dbReference type="Proteomes" id="UP000214566">
    <property type="component" value="Unassembled WGS sequence"/>
</dbReference>
<dbReference type="AlphaFoldDB" id="A0A238D6B5"/>
<feature type="domain" description="DnaJ homologue subfamily C member 28 conserved" evidence="1">
    <location>
        <begin position="9"/>
        <end position="57"/>
    </location>
</feature>
<dbReference type="Pfam" id="PF09350">
    <property type="entry name" value="DJC28_CD"/>
    <property type="match status" value="1"/>
</dbReference>
<reference evidence="2 3" key="1">
    <citation type="submission" date="2016-06" db="EMBL/GenBank/DDBJ databases">
        <authorList>
            <person name="Kjaerup R.B."/>
            <person name="Dalgaard T.S."/>
            <person name="Juul-Madsen H.R."/>
        </authorList>
    </citation>
    <scope>NUCLEOTIDE SEQUENCE [LARGE SCALE GENOMIC DNA]</scope>
    <source>
        <strain evidence="2 3">DSM 16361</strain>
    </source>
</reference>
<protein>
    <recommendedName>
        <fullName evidence="1">DnaJ homologue subfamily C member 28 conserved domain-containing protein</fullName>
    </recommendedName>
</protein>
<keyword evidence="3" id="KW-1185">Reference proteome</keyword>
<proteinExistence type="predicted"/>
<evidence type="ECO:0000259" key="1">
    <source>
        <dbReference type="Pfam" id="PF09350"/>
    </source>
</evidence>
<dbReference type="EMBL" id="FLMQ01000056">
    <property type="protein sequence ID" value="SBP88710.1"/>
    <property type="molecule type" value="Genomic_DNA"/>
</dbReference>